<comment type="catalytic activity">
    <reaction evidence="19">
        <text>(6S)-5,6,7,8-tetrahydrofolyl-(gamma-L-Glu)(n) + L-glutamate + ATP = (6S)-5,6,7,8-tetrahydrofolyl-(gamma-L-Glu)(n+1) + ADP + phosphate + H(+)</text>
        <dbReference type="Rhea" id="RHEA:10580"/>
        <dbReference type="Rhea" id="RHEA-COMP:14738"/>
        <dbReference type="Rhea" id="RHEA-COMP:14740"/>
        <dbReference type="ChEBI" id="CHEBI:15378"/>
        <dbReference type="ChEBI" id="CHEBI:29985"/>
        <dbReference type="ChEBI" id="CHEBI:30616"/>
        <dbReference type="ChEBI" id="CHEBI:43474"/>
        <dbReference type="ChEBI" id="CHEBI:141005"/>
        <dbReference type="ChEBI" id="CHEBI:456216"/>
        <dbReference type="EC" id="6.3.2.17"/>
    </reaction>
</comment>
<keyword evidence="28" id="KW-1185">Reference proteome</keyword>
<dbReference type="InterPro" id="IPR036565">
    <property type="entry name" value="Mur-like_cat_sf"/>
</dbReference>
<dbReference type="GO" id="GO:0008841">
    <property type="term" value="F:dihydrofolate synthase activity"/>
    <property type="evidence" value="ECO:0007669"/>
    <property type="project" value="UniProtKB-EC"/>
</dbReference>
<keyword evidence="10 26" id="KW-0436">Ligase</keyword>
<evidence type="ECO:0000256" key="10">
    <source>
        <dbReference type="ARBA" id="ARBA00022598"/>
    </source>
</evidence>
<evidence type="ECO:0000313" key="26">
    <source>
        <dbReference type="EMBL" id="TSE23222.1"/>
    </source>
</evidence>
<protein>
    <recommendedName>
        <fullName evidence="9">Dihydrofolate synthase/folylpolyglutamate synthase</fullName>
        <ecNumber evidence="7">6.3.2.12</ecNumber>
        <ecNumber evidence="8">6.3.2.17</ecNumber>
    </recommendedName>
    <alternativeName>
        <fullName evidence="18">Folylpoly-gamma-glutamate synthetase-dihydrofolate synthetase</fullName>
    </alternativeName>
    <alternativeName>
        <fullName evidence="16">Folylpolyglutamate synthetase</fullName>
    </alternativeName>
    <alternativeName>
        <fullName evidence="17">Tetrahydrofolylpolyglutamate synthase</fullName>
    </alternativeName>
</protein>
<dbReference type="NCBIfam" id="NF008101">
    <property type="entry name" value="PRK10846.1"/>
    <property type="match status" value="1"/>
</dbReference>
<dbReference type="EC" id="6.3.2.12" evidence="7"/>
<evidence type="ECO:0000256" key="19">
    <source>
        <dbReference type="ARBA" id="ARBA00047493"/>
    </source>
</evidence>
<evidence type="ECO:0000259" key="23">
    <source>
        <dbReference type="Pfam" id="PF02875"/>
    </source>
</evidence>
<dbReference type="GO" id="GO:0005737">
    <property type="term" value="C:cytoplasm"/>
    <property type="evidence" value="ECO:0007669"/>
    <property type="project" value="TreeGrafter"/>
</dbReference>
<evidence type="ECO:0000259" key="24">
    <source>
        <dbReference type="Pfam" id="PF08245"/>
    </source>
</evidence>
<feature type="domain" description="Mur ligase C-terminal" evidence="23">
    <location>
        <begin position="329"/>
        <end position="453"/>
    </location>
</feature>
<dbReference type="Pfam" id="PF08245">
    <property type="entry name" value="Mur_ligase_M"/>
    <property type="match status" value="1"/>
</dbReference>
<comment type="caution">
    <text evidence="25">The sequence shown here is derived from an EMBL/GenBank/DDBJ whole genome shotgun (WGS) entry which is preliminary data.</text>
</comment>
<sequence length="474" mass="51051">MVPDLAVDVHRVASGTMRAARMTKPMIPPTMTAPIDPPTADTSLADWLAHLERLHGQRITLGLERVQAVAQALGAAVRPRCPVVTVAGTNGKGSTCAMLEAIARAAGYRTALYTSPHLVHFEERARWQGEPLASERLTPSFAAVEAARRQAGDVPLSYFEFTTLACVHALLACQPDVLIMEVGMGGRLDAVNVWDADCAIITSIDLDHMEYLGPDREAIGYEKAGILRTGRPAIVSDPLPPRSVVARATEIDADLWLVGRDFRHSGDRQQWHWQGRTRRYAGLAYPALRGANQLLNASGVLAALEALHPRLPVPAQAVRQGLASVQWPGRFQVVPGEPLLVLDVAHNPHAVAALAHNLDDQGYYPQTLAVFGAMADKDVAPMLARMDALVDGWFFCDLPTPRAARAETLRAQWLGLTQRGDGLAEVHADPPAALQAALARADPAGRIVVFGSFYTVGGVLQHGLPRLGAKHLQA</sequence>
<evidence type="ECO:0000256" key="22">
    <source>
        <dbReference type="ARBA" id="ARBA00049161"/>
    </source>
</evidence>
<evidence type="ECO:0000256" key="18">
    <source>
        <dbReference type="ARBA" id="ARBA00032510"/>
    </source>
</evidence>
<evidence type="ECO:0000256" key="12">
    <source>
        <dbReference type="ARBA" id="ARBA00022741"/>
    </source>
</evidence>
<dbReference type="Gene3D" id="3.40.1190.10">
    <property type="entry name" value="Mur-like, catalytic domain"/>
    <property type="match status" value="1"/>
</dbReference>
<dbReference type="Pfam" id="PF02875">
    <property type="entry name" value="Mur_ligase_C"/>
    <property type="match status" value="1"/>
</dbReference>
<accession>A0A4V2UWI9</accession>
<comment type="catalytic activity">
    <reaction evidence="21">
        <text>(6R)-5,10-methylenetetrahydrofolyl-(gamma-L-Glu)(n) + L-glutamate + ATP = (6R)-5,10-methylenetetrahydrofolyl-(gamma-L-Glu)(n+1) + ADP + phosphate + H(+)</text>
        <dbReference type="Rhea" id="RHEA:51912"/>
        <dbReference type="Rhea" id="RHEA-COMP:13257"/>
        <dbReference type="Rhea" id="RHEA-COMP:13258"/>
        <dbReference type="ChEBI" id="CHEBI:15378"/>
        <dbReference type="ChEBI" id="CHEBI:29985"/>
        <dbReference type="ChEBI" id="CHEBI:30616"/>
        <dbReference type="ChEBI" id="CHEBI:43474"/>
        <dbReference type="ChEBI" id="CHEBI:136572"/>
        <dbReference type="ChEBI" id="CHEBI:456216"/>
        <dbReference type="EC" id="6.3.2.17"/>
    </reaction>
</comment>
<dbReference type="GO" id="GO:0046872">
    <property type="term" value="F:metal ion binding"/>
    <property type="evidence" value="ECO:0007669"/>
    <property type="project" value="UniProtKB-KW"/>
</dbReference>
<comment type="subunit">
    <text evidence="6">Monomer.</text>
</comment>
<evidence type="ECO:0000313" key="27">
    <source>
        <dbReference type="Proteomes" id="UP000295536"/>
    </source>
</evidence>
<evidence type="ECO:0000256" key="9">
    <source>
        <dbReference type="ARBA" id="ARBA00019357"/>
    </source>
</evidence>
<comment type="function">
    <text evidence="2">Functions in two distinct reactions of the de novo folate biosynthetic pathway. Catalyzes the addition of a glutamate residue to dihydropteroate (7,8-dihydropteroate or H2Pte) to form dihydrofolate (7,8-dihydrofolate monoglutamate or H2Pte-Glu). Also catalyzes successive additions of L-glutamate to tetrahydrofolate or 10-formyltetrahydrofolate or 5,10-methylenetetrahydrofolate, leading to folylpolyglutamate derivatives.</text>
</comment>
<comment type="pathway">
    <text evidence="3">Cofactor biosynthesis; tetrahydrofolate biosynthesis; 7,8-dihydrofolate from 2-amino-4-hydroxy-6-hydroxymethyl-7,8-dihydropteridine diphosphate and 4-aminobenzoate: step 2/2.</text>
</comment>
<dbReference type="Proteomes" id="UP000295536">
    <property type="component" value="Unassembled WGS sequence"/>
</dbReference>
<dbReference type="FunFam" id="3.40.1190.10:FF:000004">
    <property type="entry name" value="Dihydrofolate synthase/folylpolyglutamate synthase"/>
    <property type="match status" value="1"/>
</dbReference>
<dbReference type="InterPro" id="IPR004101">
    <property type="entry name" value="Mur_ligase_C"/>
</dbReference>
<dbReference type="GO" id="GO:0046656">
    <property type="term" value="P:folic acid biosynthetic process"/>
    <property type="evidence" value="ECO:0007669"/>
    <property type="project" value="UniProtKB-KW"/>
</dbReference>
<evidence type="ECO:0000256" key="3">
    <source>
        <dbReference type="ARBA" id="ARBA00004799"/>
    </source>
</evidence>
<comment type="pathway">
    <text evidence="4">Cofactor biosynthesis; tetrahydrofolylpolyglutamate biosynthesis.</text>
</comment>
<keyword evidence="11" id="KW-0479">Metal-binding</keyword>
<evidence type="ECO:0000256" key="16">
    <source>
        <dbReference type="ARBA" id="ARBA00030048"/>
    </source>
</evidence>
<keyword evidence="14" id="KW-0460">Magnesium</keyword>
<evidence type="ECO:0000256" key="5">
    <source>
        <dbReference type="ARBA" id="ARBA00008276"/>
    </source>
</evidence>
<evidence type="ECO:0000313" key="25">
    <source>
        <dbReference type="EMBL" id="TCS99837.1"/>
    </source>
</evidence>
<dbReference type="Proteomes" id="UP000315577">
    <property type="component" value="Unassembled WGS sequence"/>
</dbReference>
<dbReference type="AlphaFoldDB" id="A0A4V2UWI9"/>
<dbReference type="GO" id="GO:0005524">
    <property type="term" value="F:ATP binding"/>
    <property type="evidence" value="ECO:0007669"/>
    <property type="project" value="UniProtKB-KW"/>
</dbReference>
<name>A0A4V2UWI9_9BURK</name>
<organism evidence="25 27">
    <name type="scientific">Tepidimonas ignava</name>
    <dbReference type="NCBI Taxonomy" id="114249"/>
    <lineage>
        <taxon>Bacteria</taxon>
        <taxon>Pseudomonadati</taxon>
        <taxon>Pseudomonadota</taxon>
        <taxon>Betaproteobacteria</taxon>
        <taxon>Burkholderiales</taxon>
        <taxon>Tepidimonas</taxon>
    </lineage>
</organism>
<evidence type="ECO:0000256" key="21">
    <source>
        <dbReference type="ARBA" id="ARBA00049035"/>
    </source>
</evidence>
<comment type="catalytic activity">
    <reaction evidence="22">
        <text>7,8-dihydropteroate + L-glutamate + ATP = 7,8-dihydrofolate + ADP + phosphate + H(+)</text>
        <dbReference type="Rhea" id="RHEA:23584"/>
        <dbReference type="ChEBI" id="CHEBI:15378"/>
        <dbReference type="ChEBI" id="CHEBI:17839"/>
        <dbReference type="ChEBI" id="CHEBI:29985"/>
        <dbReference type="ChEBI" id="CHEBI:30616"/>
        <dbReference type="ChEBI" id="CHEBI:43474"/>
        <dbReference type="ChEBI" id="CHEBI:57451"/>
        <dbReference type="ChEBI" id="CHEBI:456216"/>
        <dbReference type="EC" id="6.3.2.12"/>
    </reaction>
</comment>
<keyword evidence="12" id="KW-0547">Nucleotide-binding</keyword>
<dbReference type="SUPFAM" id="SSF53244">
    <property type="entry name" value="MurD-like peptide ligases, peptide-binding domain"/>
    <property type="match status" value="1"/>
</dbReference>
<reference evidence="25 27" key="1">
    <citation type="submission" date="2019-03" db="EMBL/GenBank/DDBJ databases">
        <title>Genomic Encyclopedia of Type Strains, Phase IV (KMG-IV): sequencing the most valuable type-strain genomes for metagenomic binning, comparative biology and taxonomic classification.</title>
        <authorList>
            <person name="Goeker M."/>
        </authorList>
    </citation>
    <scope>NUCLEOTIDE SEQUENCE [LARGE SCALE GENOMIC DNA]</scope>
    <source>
        <strain evidence="25 27">DSM 12034</strain>
    </source>
</reference>
<evidence type="ECO:0000256" key="7">
    <source>
        <dbReference type="ARBA" id="ARBA00013023"/>
    </source>
</evidence>
<evidence type="ECO:0000256" key="15">
    <source>
        <dbReference type="ARBA" id="ARBA00022909"/>
    </source>
</evidence>
<evidence type="ECO:0000256" key="20">
    <source>
        <dbReference type="ARBA" id="ARBA00047808"/>
    </source>
</evidence>
<evidence type="ECO:0000256" key="4">
    <source>
        <dbReference type="ARBA" id="ARBA00005150"/>
    </source>
</evidence>
<dbReference type="GO" id="GO:0004326">
    <property type="term" value="F:tetrahydrofolylpolyglutamate synthase activity"/>
    <property type="evidence" value="ECO:0007669"/>
    <property type="project" value="UniProtKB-EC"/>
</dbReference>
<gene>
    <name evidence="26" type="primary">folC</name>
    <name evidence="25" type="ORF">EDC36_101105</name>
    <name evidence="26" type="ORF">Tigna_00597</name>
</gene>
<evidence type="ECO:0000256" key="1">
    <source>
        <dbReference type="ARBA" id="ARBA00001946"/>
    </source>
</evidence>
<dbReference type="NCBIfam" id="TIGR01499">
    <property type="entry name" value="folC"/>
    <property type="match status" value="1"/>
</dbReference>
<evidence type="ECO:0000256" key="17">
    <source>
        <dbReference type="ARBA" id="ARBA00030592"/>
    </source>
</evidence>
<keyword evidence="13" id="KW-0067">ATP-binding</keyword>
<evidence type="ECO:0000256" key="6">
    <source>
        <dbReference type="ARBA" id="ARBA00011245"/>
    </source>
</evidence>
<comment type="similarity">
    <text evidence="5">Belongs to the folylpolyglutamate synthase family.</text>
</comment>
<dbReference type="InterPro" id="IPR013221">
    <property type="entry name" value="Mur_ligase_cen"/>
</dbReference>
<evidence type="ECO:0000313" key="28">
    <source>
        <dbReference type="Proteomes" id="UP000315577"/>
    </source>
</evidence>
<evidence type="ECO:0000256" key="14">
    <source>
        <dbReference type="ARBA" id="ARBA00022842"/>
    </source>
</evidence>
<dbReference type="Gene3D" id="3.90.190.20">
    <property type="entry name" value="Mur ligase, C-terminal domain"/>
    <property type="match status" value="1"/>
</dbReference>
<dbReference type="PANTHER" id="PTHR11136">
    <property type="entry name" value="FOLYLPOLYGLUTAMATE SYNTHASE-RELATED"/>
    <property type="match status" value="1"/>
</dbReference>
<dbReference type="PANTHER" id="PTHR11136:SF0">
    <property type="entry name" value="DIHYDROFOLATE SYNTHETASE-RELATED"/>
    <property type="match status" value="1"/>
</dbReference>
<proteinExistence type="inferred from homology"/>
<evidence type="ECO:0000256" key="8">
    <source>
        <dbReference type="ARBA" id="ARBA00013025"/>
    </source>
</evidence>
<evidence type="ECO:0000256" key="13">
    <source>
        <dbReference type="ARBA" id="ARBA00022840"/>
    </source>
</evidence>
<dbReference type="EMBL" id="SMAH01000001">
    <property type="protein sequence ID" value="TCS99837.1"/>
    <property type="molecule type" value="Genomic_DNA"/>
</dbReference>
<dbReference type="EMBL" id="VJNC01000003">
    <property type="protein sequence ID" value="TSE23222.1"/>
    <property type="molecule type" value="Genomic_DNA"/>
</dbReference>
<reference evidence="26 28" key="2">
    <citation type="submission" date="2019-07" db="EMBL/GenBank/DDBJ databases">
        <title>Tepidimonas ignava SPS-1037 draft genome.</title>
        <authorList>
            <person name="Da Costa M.S."/>
            <person name="Froufe H.J.C."/>
            <person name="Egas C."/>
            <person name="Albuquerque L."/>
        </authorList>
    </citation>
    <scope>NUCLEOTIDE SEQUENCE [LARGE SCALE GENOMIC DNA]</scope>
    <source>
        <strain evidence="26 28">SPS-1037</strain>
    </source>
</reference>
<evidence type="ECO:0000256" key="2">
    <source>
        <dbReference type="ARBA" id="ARBA00002714"/>
    </source>
</evidence>
<dbReference type="InterPro" id="IPR036615">
    <property type="entry name" value="Mur_ligase_C_dom_sf"/>
</dbReference>
<dbReference type="GO" id="GO:0046654">
    <property type="term" value="P:tetrahydrofolate biosynthetic process"/>
    <property type="evidence" value="ECO:0007669"/>
    <property type="project" value="UniProtKB-UniPathway"/>
</dbReference>
<keyword evidence="15" id="KW-0289">Folate biosynthesis</keyword>
<comment type="cofactor">
    <cofactor evidence="1">
        <name>Mg(2+)</name>
        <dbReference type="ChEBI" id="CHEBI:18420"/>
    </cofactor>
</comment>
<dbReference type="SUPFAM" id="SSF53623">
    <property type="entry name" value="MurD-like peptide ligases, catalytic domain"/>
    <property type="match status" value="1"/>
</dbReference>
<comment type="catalytic activity">
    <reaction evidence="20">
        <text>10-formyltetrahydrofolyl-(gamma-L-Glu)(n) + L-glutamate + ATP = 10-formyltetrahydrofolyl-(gamma-L-Glu)(n+1) + ADP + phosphate + H(+)</text>
        <dbReference type="Rhea" id="RHEA:51904"/>
        <dbReference type="Rhea" id="RHEA-COMP:13088"/>
        <dbReference type="Rhea" id="RHEA-COMP:14300"/>
        <dbReference type="ChEBI" id="CHEBI:15378"/>
        <dbReference type="ChEBI" id="CHEBI:29985"/>
        <dbReference type="ChEBI" id="CHEBI:30616"/>
        <dbReference type="ChEBI" id="CHEBI:43474"/>
        <dbReference type="ChEBI" id="CHEBI:134413"/>
        <dbReference type="ChEBI" id="CHEBI:456216"/>
        <dbReference type="EC" id="6.3.2.17"/>
    </reaction>
</comment>
<dbReference type="EC" id="6.3.2.17" evidence="8"/>
<dbReference type="InterPro" id="IPR001645">
    <property type="entry name" value="Folylpolyglutamate_synth"/>
</dbReference>
<dbReference type="PIRSF" id="PIRSF001563">
    <property type="entry name" value="Folylpolyglu_synth"/>
    <property type="match status" value="1"/>
</dbReference>
<feature type="domain" description="Mur ligase central" evidence="24">
    <location>
        <begin position="86"/>
        <end position="228"/>
    </location>
</feature>
<evidence type="ECO:0000256" key="11">
    <source>
        <dbReference type="ARBA" id="ARBA00022723"/>
    </source>
</evidence>
<dbReference type="UniPathway" id="UPA00077">
    <property type="reaction ID" value="UER00157"/>
</dbReference>